<dbReference type="EMBL" id="LRGB01000687">
    <property type="protein sequence ID" value="KZS16877.1"/>
    <property type="molecule type" value="Genomic_DNA"/>
</dbReference>
<organism evidence="1 2">
    <name type="scientific">Daphnia magna</name>
    <dbReference type="NCBI Taxonomy" id="35525"/>
    <lineage>
        <taxon>Eukaryota</taxon>
        <taxon>Metazoa</taxon>
        <taxon>Ecdysozoa</taxon>
        <taxon>Arthropoda</taxon>
        <taxon>Crustacea</taxon>
        <taxon>Branchiopoda</taxon>
        <taxon>Diplostraca</taxon>
        <taxon>Cladocera</taxon>
        <taxon>Anomopoda</taxon>
        <taxon>Daphniidae</taxon>
        <taxon>Daphnia</taxon>
    </lineage>
</organism>
<gene>
    <name evidence="1" type="ORF">APZ42_017506</name>
</gene>
<name>A0A164ZWQ7_9CRUS</name>
<reference evidence="1 2" key="1">
    <citation type="submission" date="2016-03" db="EMBL/GenBank/DDBJ databases">
        <title>EvidentialGene: Evidence-directed Construction of Genes on Genomes.</title>
        <authorList>
            <person name="Gilbert D.G."/>
            <person name="Choi J.-H."/>
            <person name="Mockaitis K."/>
            <person name="Colbourne J."/>
            <person name="Pfrender M."/>
        </authorList>
    </citation>
    <scope>NUCLEOTIDE SEQUENCE [LARGE SCALE GENOMIC DNA]</scope>
    <source>
        <strain evidence="1 2">Xinb3</strain>
        <tissue evidence="1">Complete organism</tissue>
    </source>
</reference>
<keyword evidence="2" id="KW-1185">Reference proteome</keyword>
<dbReference type="Proteomes" id="UP000076858">
    <property type="component" value="Unassembled WGS sequence"/>
</dbReference>
<evidence type="ECO:0000313" key="2">
    <source>
        <dbReference type="Proteomes" id="UP000076858"/>
    </source>
</evidence>
<protein>
    <submittedName>
        <fullName evidence="1">Uncharacterized protein</fullName>
    </submittedName>
</protein>
<dbReference type="AlphaFoldDB" id="A0A164ZWQ7"/>
<proteinExistence type="predicted"/>
<accession>A0A164ZWQ7</accession>
<sequence length="78" mass="8938">MGKGVGKKKAREQVICRDCWTESVLQDQFICHCLIMKRRGHPSLSTLYTYTSSFLSPIGRKRSLPGPRLFHTSLSFNH</sequence>
<evidence type="ECO:0000313" key="1">
    <source>
        <dbReference type="EMBL" id="KZS16877.1"/>
    </source>
</evidence>
<comment type="caution">
    <text evidence="1">The sequence shown here is derived from an EMBL/GenBank/DDBJ whole genome shotgun (WGS) entry which is preliminary data.</text>
</comment>